<dbReference type="PANTHER" id="PTHR43362:SF7">
    <property type="entry name" value="D-MANNONATE OXIDOREDUCTASE"/>
    <property type="match status" value="1"/>
</dbReference>
<dbReference type="Gene3D" id="1.10.1040.10">
    <property type="entry name" value="N-(1-d-carboxylethyl)-l-norvaline Dehydrogenase, domain 2"/>
    <property type="match status" value="1"/>
</dbReference>
<dbReference type="Pfam" id="PF01232">
    <property type="entry name" value="Mannitol_dh"/>
    <property type="match status" value="1"/>
</dbReference>
<evidence type="ECO:0000313" key="4">
    <source>
        <dbReference type="EMBL" id="SFD31995.1"/>
    </source>
</evidence>
<keyword evidence="1" id="KW-0560">Oxidoreductase</keyword>
<dbReference type="NCBIfam" id="NF043014">
    <property type="entry name" value="DArabDhDalD"/>
    <property type="match status" value="1"/>
</dbReference>
<dbReference type="InterPro" id="IPR036291">
    <property type="entry name" value="NAD(P)-bd_dom_sf"/>
</dbReference>
<name>A0A1I1RCH7_9BURK</name>
<dbReference type="SUPFAM" id="SSF48179">
    <property type="entry name" value="6-phosphogluconate dehydrogenase C-terminal domain-like"/>
    <property type="match status" value="1"/>
</dbReference>
<dbReference type="OrthoDB" id="271711at2"/>
<dbReference type="GO" id="GO:0042840">
    <property type="term" value="P:D-glucuronate catabolic process"/>
    <property type="evidence" value="ECO:0007669"/>
    <property type="project" value="TreeGrafter"/>
</dbReference>
<evidence type="ECO:0000256" key="1">
    <source>
        <dbReference type="ARBA" id="ARBA00023002"/>
    </source>
</evidence>
<evidence type="ECO:0000259" key="3">
    <source>
        <dbReference type="Pfam" id="PF08125"/>
    </source>
</evidence>
<dbReference type="InterPro" id="IPR013118">
    <property type="entry name" value="Mannitol_DH_C"/>
</dbReference>
<dbReference type="Proteomes" id="UP000199517">
    <property type="component" value="Unassembled WGS sequence"/>
</dbReference>
<feature type="domain" description="Mannitol dehydrogenase N-terminal" evidence="2">
    <location>
        <begin position="18"/>
        <end position="273"/>
    </location>
</feature>
<dbReference type="AlphaFoldDB" id="A0A1I1RCH7"/>
<dbReference type="InterPro" id="IPR000669">
    <property type="entry name" value="Mannitol_DH"/>
</dbReference>
<dbReference type="STRING" id="32040.SAMN04489710_1018"/>
<dbReference type="SUPFAM" id="SSF51735">
    <property type="entry name" value="NAD(P)-binding Rossmann-fold domains"/>
    <property type="match status" value="1"/>
</dbReference>
<keyword evidence="5" id="KW-1185">Reference proteome</keyword>
<dbReference type="InterPro" id="IPR050988">
    <property type="entry name" value="Mannitol_DH/Oxidoreductase"/>
</dbReference>
<dbReference type="PRINTS" id="PR00084">
    <property type="entry name" value="MTLDHDRGNASE"/>
</dbReference>
<accession>A0A1I1RCH7</accession>
<dbReference type="EMBL" id="FOMQ01000001">
    <property type="protein sequence ID" value="SFD31995.1"/>
    <property type="molecule type" value="Genomic_DNA"/>
</dbReference>
<proteinExistence type="predicted"/>
<gene>
    <name evidence="4" type="ORF">SAMN04489710_1018</name>
</gene>
<evidence type="ECO:0000313" key="5">
    <source>
        <dbReference type="Proteomes" id="UP000199517"/>
    </source>
</evidence>
<dbReference type="RefSeq" id="WP_092948578.1">
    <property type="nucleotide sequence ID" value="NZ_FOMQ01000001.1"/>
</dbReference>
<reference evidence="5" key="1">
    <citation type="submission" date="2016-10" db="EMBL/GenBank/DDBJ databases">
        <authorList>
            <person name="Varghese N."/>
            <person name="Submissions S."/>
        </authorList>
    </citation>
    <scope>NUCLEOTIDE SEQUENCE [LARGE SCALE GENOMIC DNA]</scope>
    <source>
        <strain evidence="5">DSM 7481</strain>
    </source>
</reference>
<dbReference type="Gene3D" id="3.40.50.720">
    <property type="entry name" value="NAD(P)-binding Rossmann-like Domain"/>
    <property type="match status" value="1"/>
</dbReference>
<feature type="domain" description="Mannitol dehydrogenase C-terminal" evidence="3">
    <location>
        <begin position="283"/>
        <end position="471"/>
    </location>
</feature>
<dbReference type="InterPro" id="IPR013131">
    <property type="entry name" value="Mannitol_DH_N"/>
</dbReference>
<dbReference type="Pfam" id="PF08125">
    <property type="entry name" value="Mannitol_dh_C"/>
    <property type="match status" value="1"/>
</dbReference>
<protein>
    <submittedName>
        <fullName evidence="4">D-arabinitol 4-dehydrogenase</fullName>
    </submittedName>
</protein>
<dbReference type="InterPro" id="IPR008927">
    <property type="entry name" value="6-PGluconate_DH-like_C_sf"/>
</dbReference>
<dbReference type="InterPro" id="IPR050025">
    <property type="entry name" value="DalD"/>
</dbReference>
<dbReference type="InterPro" id="IPR013328">
    <property type="entry name" value="6PGD_dom2"/>
</dbReference>
<dbReference type="GO" id="GO:0008866">
    <property type="term" value="F:fructuronate reductase activity"/>
    <property type="evidence" value="ECO:0007669"/>
    <property type="project" value="TreeGrafter"/>
</dbReference>
<dbReference type="PANTHER" id="PTHR43362">
    <property type="entry name" value="MANNITOL DEHYDROGENASE DSF1-RELATED"/>
    <property type="match status" value="1"/>
</dbReference>
<organism evidence="4 5">
    <name type="scientific">Paracidovorax konjaci</name>
    <dbReference type="NCBI Taxonomy" id="32040"/>
    <lineage>
        <taxon>Bacteria</taxon>
        <taxon>Pseudomonadati</taxon>
        <taxon>Pseudomonadota</taxon>
        <taxon>Betaproteobacteria</taxon>
        <taxon>Burkholderiales</taxon>
        <taxon>Comamonadaceae</taxon>
        <taxon>Paracidovorax</taxon>
    </lineage>
</organism>
<sequence length="480" mass="51233">MPQTTDATASPSLACLTVLHLGLGSFHRAHQAVYLQRLLDAGDGGDGVRWTLSGANLRPDMADTIAALAAQGGAYTLETVSPAGEVHYQRIGAIREVIPYVPGIAAVVARGAHPATRIVSFTVTEAGYALDDAGRLDTRVPEVAADIARARQGQAGETVYGAVCAILRARQSAQAGPLTLLNCDNLRHNGDRFRAGLRDFLAHAGLDDLAAWAEAHTSCPNAMVDRITPRPPPELRERVRAATGWDDAAPVTAESFLQWVIEDRFVAGRPDWERVGVEMVASVAPHEEAKIRILNASHSCIAWAGTLAGLQFIHEGTRTPAIHRMAWDYVTHDVIPCLSRPGAPSPVDLPAYRDVVLERFGNPAIRDTNQRVAADGFAKIPGFIAPTVRERLAQGQPIDGVAMLPALFLAFLQRWHHGLLPYAYQDQAMDPDAAHAICAAPDPVAALCAHAGLWGGLAGDARLVDAVRRASARVAAFLAG</sequence>
<evidence type="ECO:0000259" key="2">
    <source>
        <dbReference type="Pfam" id="PF01232"/>
    </source>
</evidence>